<keyword evidence="3" id="KW-1185">Reference proteome</keyword>
<protein>
    <recommendedName>
        <fullName evidence="4">Arrestin-like N-terminal domain-containing protein</fullName>
    </recommendedName>
</protein>
<feature type="region of interest" description="Disordered" evidence="1">
    <location>
        <begin position="344"/>
        <end position="391"/>
    </location>
</feature>
<feature type="compositionally biased region" description="Polar residues" evidence="1">
    <location>
        <begin position="380"/>
        <end position="391"/>
    </location>
</feature>
<dbReference type="Proteomes" id="UP000780801">
    <property type="component" value="Unassembled WGS sequence"/>
</dbReference>
<comment type="caution">
    <text evidence="2">The sequence shown here is derived from an EMBL/GenBank/DDBJ whole genome shotgun (WGS) entry which is preliminary data.</text>
</comment>
<reference evidence="2" key="1">
    <citation type="journal article" date="2020" name="Fungal Divers.">
        <title>Resolving the Mortierellaceae phylogeny through synthesis of multi-gene phylogenetics and phylogenomics.</title>
        <authorList>
            <person name="Vandepol N."/>
            <person name="Liber J."/>
            <person name="Desiro A."/>
            <person name="Na H."/>
            <person name="Kennedy M."/>
            <person name="Barry K."/>
            <person name="Grigoriev I.V."/>
            <person name="Miller A.N."/>
            <person name="O'Donnell K."/>
            <person name="Stajich J.E."/>
            <person name="Bonito G."/>
        </authorList>
    </citation>
    <scope>NUCLEOTIDE SEQUENCE</scope>
    <source>
        <strain evidence="2">KOD1015</strain>
    </source>
</reference>
<evidence type="ECO:0008006" key="4">
    <source>
        <dbReference type="Google" id="ProtNLM"/>
    </source>
</evidence>
<evidence type="ECO:0000313" key="2">
    <source>
        <dbReference type="EMBL" id="KAF9586607.1"/>
    </source>
</evidence>
<evidence type="ECO:0000256" key="1">
    <source>
        <dbReference type="SAM" id="MobiDB-lite"/>
    </source>
</evidence>
<gene>
    <name evidence="2" type="ORF">BGW38_000981</name>
</gene>
<organism evidence="2 3">
    <name type="scientific">Lunasporangiospora selenospora</name>
    <dbReference type="NCBI Taxonomy" id="979761"/>
    <lineage>
        <taxon>Eukaryota</taxon>
        <taxon>Fungi</taxon>
        <taxon>Fungi incertae sedis</taxon>
        <taxon>Mucoromycota</taxon>
        <taxon>Mortierellomycotina</taxon>
        <taxon>Mortierellomycetes</taxon>
        <taxon>Mortierellales</taxon>
        <taxon>Mortierellaceae</taxon>
        <taxon>Lunasporangiospora</taxon>
    </lineage>
</organism>
<dbReference type="EMBL" id="JAABOA010000013">
    <property type="protein sequence ID" value="KAF9586607.1"/>
    <property type="molecule type" value="Genomic_DNA"/>
</dbReference>
<dbReference type="AlphaFoldDB" id="A0A9P6G3W8"/>
<sequence>MNTYTLEGALNTNEPDTIELLGAPNAIAHSITGTLRLTVNRPLQLKQLNVSFVGEVYVSHSTSVASLSSYRVNTCRVEKELLREPTQFQPGEHLLPFELSIPGDVASTVGNRLRSDTLLWEYLLISTATPSGLFHRRKVHSLPVQVKRLLVQPSHQEHTRFGSKRPDAIECSILAPKFVNTKEPRIPVRINMHPLNMTYIVKEILVRVVQLEKIEFDLSNPGALPVWPPGFEGEQIVLSSAREKPPPVIKGETSKDISSLVSIQNPNQETSMADWGREQPIELEVDLLTKNIQPSETLDWLQVSHAIRITIIFSVPTIKQMIIMAPFQLGRVLEAPLPAWIDQTPPGDLRPPVYGSDEGLSMLLDSNTNDLPPEYEFEDNTPQSSTEKNDL</sequence>
<evidence type="ECO:0000313" key="3">
    <source>
        <dbReference type="Proteomes" id="UP000780801"/>
    </source>
</evidence>
<dbReference type="InterPro" id="IPR014752">
    <property type="entry name" value="Arrestin-like_C"/>
</dbReference>
<proteinExistence type="predicted"/>
<name>A0A9P6G3W8_9FUNG</name>
<dbReference type="Gene3D" id="2.60.40.640">
    <property type="match status" value="1"/>
</dbReference>
<dbReference type="OrthoDB" id="2423224at2759"/>
<accession>A0A9P6G3W8</accession>